<comment type="caution">
    <text evidence="2">The sequence shown here is derived from an EMBL/GenBank/DDBJ whole genome shotgun (WGS) entry which is preliminary data.</text>
</comment>
<evidence type="ECO:0000313" key="3">
    <source>
        <dbReference type="Proteomes" id="UP001500936"/>
    </source>
</evidence>
<reference evidence="3" key="1">
    <citation type="journal article" date="2019" name="Int. J. Syst. Evol. Microbiol.">
        <title>The Global Catalogue of Microorganisms (GCM) 10K type strain sequencing project: providing services to taxonomists for standard genome sequencing and annotation.</title>
        <authorList>
            <consortium name="The Broad Institute Genomics Platform"/>
            <consortium name="The Broad Institute Genome Sequencing Center for Infectious Disease"/>
            <person name="Wu L."/>
            <person name="Ma J."/>
        </authorList>
    </citation>
    <scope>NUCLEOTIDE SEQUENCE [LARGE SCALE GENOMIC DNA]</scope>
    <source>
        <strain evidence="3">JCM 17925</strain>
    </source>
</reference>
<feature type="region of interest" description="Disordered" evidence="1">
    <location>
        <begin position="15"/>
        <end position="34"/>
    </location>
</feature>
<proteinExistence type="predicted"/>
<evidence type="ECO:0000313" key="2">
    <source>
        <dbReference type="EMBL" id="GAA4406773.1"/>
    </source>
</evidence>
<feature type="compositionally biased region" description="Polar residues" evidence="1">
    <location>
        <begin position="19"/>
        <end position="34"/>
    </location>
</feature>
<organism evidence="2 3">
    <name type="scientific">Nibrella viscosa</name>
    <dbReference type="NCBI Taxonomy" id="1084524"/>
    <lineage>
        <taxon>Bacteria</taxon>
        <taxon>Pseudomonadati</taxon>
        <taxon>Bacteroidota</taxon>
        <taxon>Cytophagia</taxon>
        <taxon>Cytophagales</taxon>
        <taxon>Spirosomataceae</taxon>
        <taxon>Nibrella</taxon>
    </lineage>
</organism>
<dbReference type="EMBL" id="BAABHB010000004">
    <property type="protein sequence ID" value="GAA4406773.1"/>
    <property type="molecule type" value="Genomic_DNA"/>
</dbReference>
<evidence type="ECO:0000256" key="1">
    <source>
        <dbReference type="SAM" id="MobiDB-lite"/>
    </source>
</evidence>
<accession>A0ABP8KHI7</accession>
<dbReference type="Proteomes" id="UP001500936">
    <property type="component" value="Unassembled WGS sequence"/>
</dbReference>
<sequence length="148" mass="17579">MSGYYRKDGTYVQPYFRTAPNSTNRDNFSTKGNTNPYTGKPGWIEPDSKYNTFYYSTYTYPTNKAQSGYTTTTTAKTNLPIQYKNRTYIEDEYGGYSCYLTVKDERTFNIYDMKDELILYLVINHRGDWRIFDSNWIYIKTIFVETEK</sequence>
<keyword evidence="3" id="KW-1185">Reference proteome</keyword>
<protein>
    <submittedName>
        <fullName evidence="2">Uncharacterized protein</fullName>
    </submittedName>
</protein>
<gene>
    <name evidence="2" type="ORF">GCM10023187_26640</name>
</gene>
<name>A0ABP8KHI7_9BACT</name>